<gene>
    <name evidence="2" type="ORF">PROQFM164_S02g002687</name>
</gene>
<keyword evidence="1" id="KW-1133">Transmembrane helix</keyword>
<evidence type="ECO:0000256" key="1">
    <source>
        <dbReference type="SAM" id="Phobius"/>
    </source>
</evidence>
<organism evidence="2 3">
    <name type="scientific">Penicillium roqueforti (strain FM164)</name>
    <dbReference type="NCBI Taxonomy" id="1365484"/>
    <lineage>
        <taxon>Eukaryota</taxon>
        <taxon>Fungi</taxon>
        <taxon>Dikarya</taxon>
        <taxon>Ascomycota</taxon>
        <taxon>Pezizomycotina</taxon>
        <taxon>Eurotiomycetes</taxon>
        <taxon>Eurotiomycetidae</taxon>
        <taxon>Eurotiales</taxon>
        <taxon>Aspergillaceae</taxon>
        <taxon>Penicillium</taxon>
    </lineage>
</organism>
<dbReference type="EMBL" id="HG792016">
    <property type="protein sequence ID" value="CDM32536.1"/>
    <property type="molecule type" value="Genomic_DNA"/>
</dbReference>
<keyword evidence="3" id="KW-1185">Reference proteome</keyword>
<reference evidence="2" key="1">
    <citation type="journal article" date="2014" name="Nat. Commun.">
        <title>Multiple recent horizontal transfers of a large genomic region in cheese making fungi.</title>
        <authorList>
            <person name="Cheeseman K."/>
            <person name="Ropars J."/>
            <person name="Renault P."/>
            <person name="Dupont J."/>
            <person name="Gouzy J."/>
            <person name="Branca A."/>
            <person name="Abraham A.L."/>
            <person name="Ceppi M."/>
            <person name="Conseiller E."/>
            <person name="Debuchy R."/>
            <person name="Malagnac F."/>
            <person name="Goarin A."/>
            <person name="Silar P."/>
            <person name="Lacoste S."/>
            <person name="Sallet E."/>
            <person name="Bensimon A."/>
            <person name="Giraud T."/>
            <person name="Brygoo Y."/>
        </authorList>
    </citation>
    <scope>NUCLEOTIDE SEQUENCE [LARGE SCALE GENOMIC DNA]</scope>
    <source>
        <strain evidence="2">FM164</strain>
    </source>
</reference>
<evidence type="ECO:0000313" key="3">
    <source>
        <dbReference type="Proteomes" id="UP000030686"/>
    </source>
</evidence>
<keyword evidence="1" id="KW-0472">Membrane</keyword>
<dbReference type="AlphaFoldDB" id="W6Q952"/>
<accession>W6Q952</accession>
<feature type="transmembrane region" description="Helical" evidence="1">
    <location>
        <begin position="20"/>
        <end position="40"/>
    </location>
</feature>
<sequence>MAIFPSFKNDASPGEIHDIVMNILQTFVSSILALTLLNFFSEAFRLLRAALGLMGYAIF</sequence>
<name>W6Q952_PENRF</name>
<keyword evidence="1" id="KW-0812">Transmembrane</keyword>
<proteinExistence type="predicted"/>
<evidence type="ECO:0000313" key="2">
    <source>
        <dbReference type="EMBL" id="CDM32536.1"/>
    </source>
</evidence>
<dbReference type="Proteomes" id="UP000030686">
    <property type="component" value="Unassembled WGS sequence"/>
</dbReference>
<protein>
    <submittedName>
        <fullName evidence="2">Genomic scaffold, ProqFM164S02</fullName>
    </submittedName>
</protein>